<evidence type="ECO:0000313" key="4">
    <source>
        <dbReference type="EMBL" id="KUF89664.1"/>
    </source>
</evidence>
<proteinExistence type="predicted"/>
<evidence type="ECO:0000259" key="3">
    <source>
        <dbReference type="PROSITE" id="PS50053"/>
    </source>
</evidence>
<dbReference type="InterPro" id="IPR000626">
    <property type="entry name" value="Ubiquitin-like_dom"/>
</dbReference>
<feature type="region of interest" description="Disordered" evidence="2">
    <location>
        <begin position="82"/>
        <end position="113"/>
    </location>
</feature>
<accession>A0A0W8CZT0</accession>
<dbReference type="Gene3D" id="3.10.20.90">
    <property type="entry name" value="Phosphatidylinositol 3-kinase Catalytic Subunit, Chain A, domain 1"/>
    <property type="match status" value="1"/>
</dbReference>
<feature type="domain" description="Ubiquitin-like" evidence="3">
    <location>
        <begin position="5"/>
        <end position="65"/>
    </location>
</feature>
<feature type="coiled-coil region" evidence="1">
    <location>
        <begin position="197"/>
        <end position="231"/>
    </location>
</feature>
<organism evidence="4 5">
    <name type="scientific">Phytophthora nicotianae</name>
    <name type="common">Potato buckeye rot agent</name>
    <name type="synonym">Phytophthora parasitica</name>
    <dbReference type="NCBI Taxonomy" id="4792"/>
    <lineage>
        <taxon>Eukaryota</taxon>
        <taxon>Sar</taxon>
        <taxon>Stramenopiles</taxon>
        <taxon>Oomycota</taxon>
        <taxon>Peronosporomycetes</taxon>
        <taxon>Peronosporales</taxon>
        <taxon>Peronosporaceae</taxon>
        <taxon>Phytophthora</taxon>
    </lineage>
</organism>
<dbReference type="OrthoDB" id="63471at2759"/>
<evidence type="ECO:0000256" key="1">
    <source>
        <dbReference type="SAM" id="Coils"/>
    </source>
</evidence>
<keyword evidence="1" id="KW-0175">Coiled coil</keyword>
<gene>
    <name evidence="4" type="ORF">AM587_10006224</name>
</gene>
<feature type="compositionally biased region" description="Low complexity" evidence="2">
    <location>
        <begin position="88"/>
        <end position="97"/>
    </location>
</feature>
<comment type="caution">
    <text evidence="4">The sequence shown here is derived from an EMBL/GenBank/DDBJ whole genome shotgun (WGS) entry which is preliminary data.</text>
</comment>
<dbReference type="EMBL" id="LNFO01001644">
    <property type="protein sequence ID" value="KUF89664.1"/>
    <property type="molecule type" value="Genomic_DNA"/>
</dbReference>
<name>A0A0W8CZT0_PHYNI</name>
<evidence type="ECO:0000313" key="5">
    <source>
        <dbReference type="Proteomes" id="UP000052943"/>
    </source>
</evidence>
<evidence type="ECO:0000256" key="2">
    <source>
        <dbReference type="SAM" id="MobiDB-lite"/>
    </source>
</evidence>
<dbReference type="Proteomes" id="UP000052943">
    <property type="component" value="Unassembled WGS sequence"/>
</dbReference>
<reference evidence="4 5" key="1">
    <citation type="submission" date="2015-11" db="EMBL/GenBank/DDBJ databases">
        <title>Genomes and virulence difference between two physiological races of Phytophthora nicotianae.</title>
        <authorList>
            <person name="Liu H."/>
            <person name="Ma X."/>
            <person name="Yu H."/>
            <person name="Fang D."/>
            <person name="Li Y."/>
            <person name="Wang X."/>
            <person name="Wang W."/>
            <person name="Dong Y."/>
            <person name="Xiao B."/>
        </authorList>
    </citation>
    <scope>NUCLEOTIDE SEQUENCE [LARGE SCALE GENOMIC DNA]</scope>
    <source>
        <strain evidence="5">race 0</strain>
    </source>
</reference>
<protein>
    <recommendedName>
        <fullName evidence="3">Ubiquitin-like domain-containing protein</fullName>
    </recommendedName>
</protein>
<sequence>MLEKVQLLVTVVFGKQSTSLSVPAQSPQSLELLKTQIYEKFQLEPKFQRLVLRGRDVKSGTALTDGCKLLLLRNRAYYEQPAAKTQAPTSGNSSSDSPSPPASNVGSKSPPKAQEIDVNELEDDALLVQVFRGKARYDLIFLRSGSILDVKKKVSAVLGLSSPHALRLVVKGKTPKDDTILETLTANKKVVKTMVLLQERQHVMREKEEDLRELLNELASAQVSLQRVQRQMARNFTSRDESLFELSRVLDEGQRIADNLELVQQHLAGAKASGPLILAENDPSGVKGQLGDHEKELWNYRNMFDQWALDNVQLEVRLNVPALSLLPSGRLNSTTGVGVGGIDVLVASPVPGSWVEFTPGDGTQGFPVCNASAASGSSNKATVSLSKSGYVHAVACLLVNSLMISSYPVRSTRFLVQAIEPTITSVLDTSKSVDTWTLNINCTNCAFMRYIVVPLEGNTEDSSFVPSCTFGTEINSTTGDTKVTFNAKIRAVACGTDLLPSKLVESQDLVVHPRVPTFKYDIPATTITGFMNLAIVPPSATDQLFGIVYSIVRSDKDLPTCSSSLTSGEINLVVKVYDVVRAVTCCVGVVCGDSIIASWGPVTVQAVKPTFTTACSGIKPLTLIVELAAVTDDATVRYQILTTDTQTSLTCSSGTLYTKPVEVSSGAVKVVAMSCLDGLKMSDYTEIVVVLDKCCSGRTAYTHESCAHVLLMEDDFTKCPGDGGAGNVQTNTNWHSVTSQWGGNNVNGGVHSDNVRCVTDSKLGKRVLELTANGDLFSGVAPVGKTLTSGGSLSDRTIDDRFMEWALDGISPLPCNSLQYCPARRVGAAVKSVSQQNSGVMVIRMKPCATFGTLTQVWWGNYEDVDTEEKIPFLPLWKSALYQVKTSSDIPFTLTSPQPIDESYTEIVMQWDASTARTNLYMDGQLVLKQIGTNQTEANSSLSIGVWFPNAAAGEPFFPTCHTYVDKVQVFDLQITGGRWCDFEEVIADTISCSEDTDCQEWVQLKCFMDIYEAVCANDRLSDTDDGNSSSSTVGFCQFRLQPITQTSVSSTAMTSRELDMQWKEEEDPMGLTT</sequence>
<dbReference type="AlphaFoldDB" id="A0A0W8CZT0"/>
<dbReference type="PROSITE" id="PS50053">
    <property type="entry name" value="UBIQUITIN_2"/>
    <property type="match status" value="1"/>
</dbReference>